<organism evidence="2 3">
    <name type="scientific">Halteria grandinella</name>
    <dbReference type="NCBI Taxonomy" id="5974"/>
    <lineage>
        <taxon>Eukaryota</taxon>
        <taxon>Sar</taxon>
        <taxon>Alveolata</taxon>
        <taxon>Ciliophora</taxon>
        <taxon>Intramacronucleata</taxon>
        <taxon>Spirotrichea</taxon>
        <taxon>Stichotrichia</taxon>
        <taxon>Sporadotrichida</taxon>
        <taxon>Halteriidae</taxon>
        <taxon>Halteria</taxon>
    </lineage>
</organism>
<feature type="chain" id="PRO_5035322919" description="Fibrinogen C-terminal domain-containing protein" evidence="1">
    <location>
        <begin position="17"/>
        <end position="274"/>
    </location>
</feature>
<keyword evidence="1" id="KW-0732">Signal</keyword>
<evidence type="ECO:0000313" key="3">
    <source>
        <dbReference type="Proteomes" id="UP000785679"/>
    </source>
</evidence>
<keyword evidence="3" id="KW-1185">Reference proteome</keyword>
<dbReference type="AlphaFoldDB" id="A0A8J8SZ48"/>
<feature type="signal peptide" evidence="1">
    <location>
        <begin position="1"/>
        <end position="16"/>
    </location>
</feature>
<dbReference type="OrthoDB" id="10677995at2759"/>
<dbReference type="Proteomes" id="UP000785679">
    <property type="component" value="Unassembled WGS sequence"/>
</dbReference>
<reference evidence="2" key="1">
    <citation type="submission" date="2019-06" db="EMBL/GenBank/DDBJ databases">
        <authorList>
            <person name="Zheng W."/>
        </authorList>
    </citation>
    <scope>NUCLEOTIDE SEQUENCE</scope>
    <source>
        <strain evidence="2">QDHG01</strain>
    </source>
</reference>
<evidence type="ECO:0000313" key="2">
    <source>
        <dbReference type="EMBL" id="TNV76219.1"/>
    </source>
</evidence>
<comment type="caution">
    <text evidence="2">The sequence shown here is derived from an EMBL/GenBank/DDBJ whole genome shotgun (WGS) entry which is preliminary data.</text>
</comment>
<proteinExistence type="predicted"/>
<sequence length="274" mass="30885">MLKNIIVVVAIATSFAFSSTVTHLESCKDAFTFSVAHPPGTKFSCVNDGDFNVWDCKVVIAVMFSQCKKGEQCRDFKCKYRGEKNYTTEGPFNQSTLHITKDQGAWLLEQIRVPDLTLKPVLLYQATRDGWNVSEYNSRIYGINNTYQFFRFQGTNRRAAGFASFAKTDQDLGSFKDSQSFILSIDKRIVARADLDTGRLMLNSHWSTFWGSKIDEQNTYGVLGNTYNNVNQASAYCGLTGYNMPLEDEKGTCSISGRAAIYGLLDEFEVWQIL</sequence>
<evidence type="ECO:0000256" key="1">
    <source>
        <dbReference type="SAM" id="SignalP"/>
    </source>
</evidence>
<protein>
    <recommendedName>
        <fullName evidence="4">Fibrinogen C-terminal domain-containing protein</fullName>
    </recommendedName>
</protein>
<name>A0A8J8SZ48_HALGN</name>
<gene>
    <name evidence="2" type="ORF">FGO68_gene8576</name>
</gene>
<dbReference type="EMBL" id="RRYP01013983">
    <property type="protein sequence ID" value="TNV76219.1"/>
    <property type="molecule type" value="Genomic_DNA"/>
</dbReference>
<accession>A0A8J8SZ48</accession>
<evidence type="ECO:0008006" key="4">
    <source>
        <dbReference type="Google" id="ProtNLM"/>
    </source>
</evidence>